<dbReference type="PANTHER" id="PTHR34068">
    <property type="entry name" value="UPF0145 PROTEIN YBJQ"/>
    <property type="match status" value="1"/>
</dbReference>
<evidence type="ECO:0000313" key="3">
    <source>
        <dbReference type="Proteomes" id="UP000256864"/>
    </source>
</evidence>
<name>A0A371NEA5_9EURY</name>
<comment type="caution">
    <text evidence="2">The sequence shown here is derived from an EMBL/GenBank/DDBJ whole genome shotgun (WGS) entry which is preliminary data.</text>
</comment>
<proteinExistence type="inferred from homology"/>
<organism evidence="2 3">
    <name type="scientific">Methanothermobacter defluvii</name>
    <dbReference type="NCBI Taxonomy" id="49339"/>
    <lineage>
        <taxon>Archaea</taxon>
        <taxon>Methanobacteriati</taxon>
        <taxon>Methanobacteriota</taxon>
        <taxon>Methanomada group</taxon>
        <taxon>Methanobacteria</taxon>
        <taxon>Methanobacteriales</taxon>
        <taxon>Methanobacteriaceae</taxon>
        <taxon>Methanothermobacter</taxon>
    </lineage>
</organism>
<dbReference type="Proteomes" id="UP000256864">
    <property type="component" value="Unassembled WGS sequence"/>
</dbReference>
<dbReference type="Pfam" id="PF01906">
    <property type="entry name" value="YbjQ_1"/>
    <property type="match status" value="1"/>
</dbReference>
<protein>
    <recommendedName>
        <fullName evidence="1">UPF0145 protein C7452_0856</fullName>
    </recommendedName>
</protein>
<dbReference type="EMBL" id="QREL01000001">
    <property type="protein sequence ID" value="REE28831.1"/>
    <property type="molecule type" value="Genomic_DNA"/>
</dbReference>
<sequence length="110" mass="11662">MLMLTSQTIDGKRISRYHGIVTGDALIGANIYKDIFSGVRDVVGGRTSAYERELARARELALSSMASAAERLGADAIIGVRLDYHNLGGTMGNTILVSATGTAVSTEDEE</sequence>
<dbReference type="Gene3D" id="3.30.110.70">
    <property type="entry name" value="Hypothetical protein apc22750. Chain B"/>
    <property type="match status" value="1"/>
</dbReference>
<dbReference type="HAMAP" id="MF_00338">
    <property type="entry name" value="UPF0145"/>
    <property type="match status" value="1"/>
</dbReference>
<keyword evidence="3" id="KW-1185">Reference proteome</keyword>
<dbReference type="PANTHER" id="PTHR34068:SF1">
    <property type="entry name" value="UPF0145 PROTEIN YBJQ"/>
    <property type="match status" value="1"/>
</dbReference>
<dbReference type="GeneID" id="77402923"/>
<comment type="similarity">
    <text evidence="1">Belongs to the UPF0145 family.</text>
</comment>
<reference evidence="2 3" key="1">
    <citation type="submission" date="2018-07" db="EMBL/GenBank/DDBJ databases">
        <title>Genomic Encyclopedia of Type Strains, Phase IV (KMG-IV): sequencing the most valuable type-strain genomes for metagenomic binning, comparative biology and taxonomic classification.</title>
        <authorList>
            <person name="Goeker M."/>
        </authorList>
    </citation>
    <scope>NUCLEOTIDE SEQUENCE [LARGE SCALE GENOMIC DNA]</scope>
    <source>
        <strain evidence="2 3">DSM 7466</strain>
    </source>
</reference>
<evidence type="ECO:0000256" key="1">
    <source>
        <dbReference type="HAMAP-Rule" id="MF_00338"/>
    </source>
</evidence>
<dbReference type="AlphaFoldDB" id="A0A371NEA5"/>
<dbReference type="InterPro" id="IPR035439">
    <property type="entry name" value="UPF0145_dom_sf"/>
</dbReference>
<gene>
    <name evidence="2" type="ORF">C7452_0856</name>
</gene>
<accession>A0A371NEA5</accession>
<dbReference type="RefSeq" id="WP_115892527.1">
    <property type="nucleotide sequence ID" value="NZ_QREL01000001.1"/>
</dbReference>
<evidence type="ECO:0000313" key="2">
    <source>
        <dbReference type="EMBL" id="REE28831.1"/>
    </source>
</evidence>
<dbReference type="InterPro" id="IPR002765">
    <property type="entry name" value="UPF0145_YbjQ-like"/>
</dbReference>
<dbReference type="SUPFAM" id="SSF117782">
    <property type="entry name" value="YbjQ-like"/>
    <property type="match status" value="1"/>
</dbReference>